<dbReference type="Proteomes" id="UP001139516">
    <property type="component" value="Unassembled WGS sequence"/>
</dbReference>
<organism evidence="2 3">
    <name type="scientific">Roseomonas acroporae</name>
    <dbReference type="NCBI Taxonomy" id="2937791"/>
    <lineage>
        <taxon>Bacteria</taxon>
        <taxon>Pseudomonadati</taxon>
        <taxon>Pseudomonadota</taxon>
        <taxon>Alphaproteobacteria</taxon>
        <taxon>Acetobacterales</taxon>
        <taxon>Roseomonadaceae</taxon>
        <taxon>Roseomonas</taxon>
    </lineage>
</organism>
<evidence type="ECO:0000259" key="1">
    <source>
        <dbReference type="Pfam" id="PF12708"/>
    </source>
</evidence>
<dbReference type="InterPro" id="IPR051801">
    <property type="entry name" value="GH28_Enzymes"/>
</dbReference>
<dbReference type="InterPro" id="IPR024535">
    <property type="entry name" value="RHGA/B-epi-like_pectate_lyase"/>
</dbReference>
<protein>
    <recommendedName>
        <fullName evidence="1">Rhamnogalacturonase A/B/Epimerase-like pectate lyase domain-containing protein</fullName>
    </recommendedName>
</protein>
<proteinExistence type="predicted"/>
<dbReference type="InterPro" id="IPR012334">
    <property type="entry name" value="Pectin_lyas_fold"/>
</dbReference>
<comment type="caution">
    <text evidence="2">The sequence shown here is derived from an EMBL/GenBank/DDBJ whole genome shotgun (WGS) entry which is preliminary data.</text>
</comment>
<sequence>MADAKITDLPSASTLSDTDLAPIVQGNGSGAETRRATVAQLRAGVTGERLVHVRDFGATGDGVTDDTAAFVAALAAGSRVELTRGRTYVVGELTITGGHTLEGNGATLRARAGAAYILKLSGLRPQLHNLELEDGTLALPRQTTLATAAATGATSLAVASGSGIQARMTVAVELDSGDWHLALATAATGGAVTLDRALPGAAAAGRRLRAVHAALWLTDAQRFVVSRVLFTSCWGALVAKPEAAGGTGPRNGEISHLRGTGARLFGAAAYAGAADILWADLGFDGADATSGTAVATGAAAFTLPARAFLRSEVSVSVNGVAQDASRWSFASGGAAIQFANGYVPASGASVAMSVVQRGARGLYFDGTVAAANGAGQRLADVTVSGAAVGLHLRAAAAVLCRDLVVAAPSLDGVRIEDGLADARFSGCAVAGAGGATLRASGTCTRVLMEGLQTARAAAADRADGLLGDNVVLASGTIVAIDTASWRGPDFVVSGGGSAPGALSPAAAMPAGGTAARPASPVKGQFRYNTDTDRMEVFAGATGAWGEPALRGGDTMTGPLTLAGDPTAALHAATKQYVDANAGGGGGSFTQSGTGAVTRTSADKLRESVSVLDFGASGNNSTDNVAAFGKAIAYLAGRGGGRLLVPAGIYVMASALAMPATSRVTLVGESANSTVLRFTAAAGNGISFTDDYHCGLERLAVEAGAGRQAAGFYGQGSTGVAVRLTRCNFGTRLDKVSVCNFADLVQLLGCWDVRLNDLFMHCFSGTGLLIDRDRTAGTAAYGATWNGMGGGTLARDLYISNKGFTGTKTASTGLRIRASGGEDMRSVQITEPNTGVLIDPPDGGVQYLYMENVAPDSCGGDGFVLDATLGGVIGTLRLGQCWSSYNGLVGLRCKAVNYGDGRPALRSVRWSGGYIGQNVQEGVRLEGGTGIAIEAVTIARNSRSTGGAYDGVYAAAGVGGFAIRRCRIGNDDGTTSQRYAFYLAAGAGTGITLTDNDTSGNWTGDASINATGTVTYVNFTGVLPKYQPAIDSSVTVKGSAGQSLTAYADTAGEVVMESFVTATPATKGVLNLNKYGGMVKLPLTLARQGMSEVAVALTDAATVALDSTAGNMFTLLATSGVGATRALGLPANLPAGATAWCCQILYTQDGTGGRALTGAAGVTLKGTVNTAASGRTLVTLSTFDGGASAIAVATSLA</sequence>
<name>A0A9X1Y7A5_9PROT</name>
<evidence type="ECO:0000313" key="2">
    <source>
        <dbReference type="EMBL" id="MCK8784432.1"/>
    </source>
</evidence>
<dbReference type="AlphaFoldDB" id="A0A9X1Y7A5"/>
<dbReference type="EMBL" id="JALPRX010000031">
    <property type="protein sequence ID" value="MCK8784432.1"/>
    <property type="molecule type" value="Genomic_DNA"/>
</dbReference>
<dbReference type="RefSeq" id="WP_248666558.1">
    <property type="nucleotide sequence ID" value="NZ_JALPRX010000031.1"/>
</dbReference>
<feature type="domain" description="Rhamnogalacturonase A/B/Epimerase-like pectate lyase" evidence="1">
    <location>
        <begin position="608"/>
        <end position="730"/>
    </location>
</feature>
<dbReference type="SUPFAM" id="SSF51126">
    <property type="entry name" value="Pectin lyase-like"/>
    <property type="match status" value="2"/>
</dbReference>
<accession>A0A9X1Y7A5</accession>
<dbReference type="Gene3D" id="2.160.20.10">
    <property type="entry name" value="Single-stranded right-handed beta-helix, Pectin lyase-like"/>
    <property type="match status" value="2"/>
</dbReference>
<reference evidence="2" key="1">
    <citation type="submission" date="2022-04" db="EMBL/GenBank/DDBJ databases">
        <title>Roseomonas acroporae sp. nov., isolated from coral Acropora digitifera.</title>
        <authorList>
            <person name="Sun H."/>
        </authorList>
    </citation>
    <scope>NUCLEOTIDE SEQUENCE</scope>
    <source>
        <strain evidence="2">NAR14</strain>
    </source>
</reference>
<gene>
    <name evidence="2" type="ORF">M0638_08575</name>
</gene>
<dbReference type="Pfam" id="PF12708">
    <property type="entry name" value="Pect-lyase_RHGA_epim"/>
    <property type="match status" value="1"/>
</dbReference>
<evidence type="ECO:0000313" key="3">
    <source>
        <dbReference type="Proteomes" id="UP001139516"/>
    </source>
</evidence>
<keyword evidence="3" id="KW-1185">Reference proteome</keyword>
<dbReference type="InterPro" id="IPR011050">
    <property type="entry name" value="Pectin_lyase_fold/virulence"/>
</dbReference>
<dbReference type="PANTHER" id="PTHR31339">
    <property type="entry name" value="PECTIN LYASE-RELATED"/>
    <property type="match status" value="1"/>
</dbReference>